<proteinExistence type="predicted"/>
<evidence type="ECO:0000313" key="2">
    <source>
        <dbReference type="Proteomes" id="UP001466893"/>
    </source>
</evidence>
<name>A0ABZ3B4Z3_9ENTR</name>
<gene>
    <name evidence="1" type="ORF">AAEY27_00480</name>
</gene>
<reference evidence="1 2" key="1">
    <citation type="submission" date="2024-04" db="EMBL/GenBank/DDBJ databases">
        <title>Kosakonia calanthae sp. nov., a halophilic bacterium isolated from leaves of Calanthe tiplacata.</title>
        <authorList>
            <person name="Wu P."/>
        </authorList>
    </citation>
    <scope>NUCLEOTIDE SEQUENCE [LARGE SCALE GENOMIC DNA]</scope>
    <source>
        <strain evidence="1 2">BYX6</strain>
    </source>
</reference>
<organism evidence="1 2">
    <name type="scientific">Kosakonia calanthes</name>
    <dbReference type="NCBI Taxonomy" id="3139408"/>
    <lineage>
        <taxon>Bacteria</taxon>
        <taxon>Pseudomonadati</taxon>
        <taxon>Pseudomonadota</taxon>
        <taxon>Gammaproteobacteria</taxon>
        <taxon>Enterobacterales</taxon>
        <taxon>Enterobacteriaceae</taxon>
        <taxon>Kosakonia</taxon>
    </lineage>
</organism>
<evidence type="ECO:0000313" key="1">
    <source>
        <dbReference type="EMBL" id="WZV98411.1"/>
    </source>
</evidence>
<evidence type="ECO:0008006" key="3">
    <source>
        <dbReference type="Google" id="ProtNLM"/>
    </source>
</evidence>
<protein>
    <recommendedName>
        <fullName evidence="3">Tail fiber protein</fullName>
    </recommendedName>
</protein>
<dbReference type="RefSeq" id="WP_342323019.1">
    <property type="nucleotide sequence ID" value="NZ_CP151800.1"/>
</dbReference>
<keyword evidence="2" id="KW-1185">Reference proteome</keyword>
<dbReference type="EMBL" id="CP151800">
    <property type="protein sequence ID" value="WZV98411.1"/>
    <property type="molecule type" value="Genomic_DNA"/>
</dbReference>
<dbReference type="CDD" id="cd22641">
    <property type="entry name" value="C24-like"/>
    <property type="match status" value="1"/>
</dbReference>
<dbReference type="SUPFAM" id="SSF88874">
    <property type="entry name" value="Receptor-binding domain of short tail fibre protein gp12"/>
    <property type="match status" value="1"/>
</dbReference>
<sequence>MADTKKLPSTDALKERFKAGSIPLQSDFANLIDMAAAGASTTGVASDQDGKPGLGMRLNANGKLELNVDQSGFDYTTETDGSVFIAVDKGTNQLVLDLGLGLTRASSVVEVSVKAATGITVNKDGVSISSDNLAYIEAAARGVGQFHGQDGKAGLGMKYGSNGKLELNVGTFNYGTTGGYMPVSVNTATNMPVIDLYYGMQQYSGGLGIHPSTGIKLDASGVSVDMGYVVPRGIIVAFYGSSAPAGWAFCDGNNGTPDLRHRFIKGSEGFNTYTGGTGTNTYTPGGTVTVDYHVLTVNEMPAHSHRLIKKTVGNYGNGYFTPYAEQGPVEDLAYIGAFWSDWLENTGANWGHNHTASFSGKAWTQNNEPQYYAIAYIMKL</sequence>
<accession>A0ABZ3B4Z3</accession>
<dbReference type="Proteomes" id="UP001466893">
    <property type="component" value="Chromosome"/>
</dbReference>